<dbReference type="Pfam" id="PF05043">
    <property type="entry name" value="Mga"/>
    <property type="match status" value="1"/>
</dbReference>
<gene>
    <name evidence="9" type="ordered locus">Desaci_0955</name>
</gene>
<dbReference type="SUPFAM" id="SSF52794">
    <property type="entry name" value="PTS system IIB component-like"/>
    <property type="match status" value="1"/>
</dbReference>
<dbReference type="PROSITE" id="PS51372">
    <property type="entry name" value="PRD_2"/>
    <property type="match status" value="2"/>
</dbReference>
<sequence>MEELTVRQKFILNNLMEKGPFTLKGLSQQIDVSERTISRETSALNDWLKQYKVRISESGGKLYVDGAERDLGKVRESFKEIPPLWLLTQEQRQVLITAQLLLADEPIKSAYFSHQFNVVEGTIGFYLDKIQSWLQEKNLTLVRKRGYGLEVKGTDWFKRNAFVDLIYNYKPLSELLTFLYEDSKDYLLLAFFKVTFGEKLTSLTKEIIDEIYENVSLTNDLKFFSAYIHLLLVIKRAESKNPIELPAQLVQDILTSEEFGFMTQVEEILHNYDINLPKSELAYLAIHLQGDRKLLENEDEAKRLGFELDDLIREMIHLTAKKLNQEIICDETLLKGLIQHLNPALYRLTMGLEVRNPIINDIRHYYEQLYNAVSYACRHVFSKYNLTIPSNEIGYLTMHIGAALERQNKHEKKNSMLIICPNGMSTAKMLYHKIRNEFPEFETIDICSLRDMHDKIKDGYTMVVSTVNIEPKILPDLTVISPFLPNEDIEKVRETLARAGKEGALKKNPSLPVSEPGEIEKDFNTANIMLQNFQLIPLEAESYQEIIKEIAQEINATHLMDDEERIYELITKREEKGNVIIPGRHIALIHFRAEDTAGPFVSAYRLKDFIEIKGVGYSSEEVDTFLVMLARKDESNYILELLGKISVALLENDYFAEVLRFGDLKDIRSELVEILNKEEES</sequence>
<keyword evidence="1" id="KW-0808">Transferase</keyword>
<dbReference type="PROSITE" id="PS51099">
    <property type="entry name" value="PTS_EIIB_TYPE_2"/>
    <property type="match status" value="1"/>
</dbReference>
<keyword evidence="3" id="KW-0805">Transcription regulation</keyword>
<name>I4D2H6_DESAJ</name>
<dbReference type="GO" id="GO:0006355">
    <property type="term" value="P:regulation of DNA-templated transcription"/>
    <property type="evidence" value="ECO:0007669"/>
    <property type="project" value="InterPro"/>
</dbReference>
<feature type="domain" description="PTS EIIA type-2" evidence="6">
    <location>
        <begin position="527"/>
        <end position="678"/>
    </location>
</feature>
<dbReference type="InterPro" id="IPR011608">
    <property type="entry name" value="PRD"/>
</dbReference>
<evidence type="ECO:0000256" key="5">
    <source>
        <dbReference type="ARBA" id="ARBA00023163"/>
    </source>
</evidence>
<accession>I4D2H6</accession>
<dbReference type="Gene3D" id="3.40.930.10">
    <property type="entry name" value="Mannitol-specific EII, Chain A"/>
    <property type="match status" value="1"/>
</dbReference>
<dbReference type="Pfam" id="PF00359">
    <property type="entry name" value="PTS_EIIA_2"/>
    <property type="match status" value="1"/>
</dbReference>
<dbReference type="GO" id="GO:0008982">
    <property type="term" value="F:protein-N(PI)-phosphohistidine-sugar phosphotransferase activity"/>
    <property type="evidence" value="ECO:0007669"/>
    <property type="project" value="InterPro"/>
</dbReference>
<dbReference type="KEGG" id="dai:Desaci_0955"/>
<dbReference type="InterPro" id="IPR036095">
    <property type="entry name" value="PTS_EIIB-like_sf"/>
</dbReference>
<protein>
    <submittedName>
        <fullName evidence="9">Transcriptional antiterminator</fullName>
    </submittedName>
</protein>
<dbReference type="GO" id="GO:0009401">
    <property type="term" value="P:phosphoenolpyruvate-dependent sugar phosphotransferase system"/>
    <property type="evidence" value="ECO:0007669"/>
    <property type="project" value="InterPro"/>
</dbReference>
<dbReference type="EMBL" id="CP003639">
    <property type="protein sequence ID" value="AFM40000.1"/>
    <property type="molecule type" value="Genomic_DNA"/>
</dbReference>
<dbReference type="STRING" id="646529.Desaci_0955"/>
<dbReference type="InterPro" id="IPR013011">
    <property type="entry name" value="PTS_EIIB_2"/>
</dbReference>
<keyword evidence="10" id="KW-1185">Reference proteome</keyword>
<dbReference type="PANTHER" id="PTHR30185">
    <property type="entry name" value="CRYPTIC BETA-GLUCOSIDE BGL OPERON ANTITERMINATOR"/>
    <property type="match status" value="1"/>
</dbReference>
<dbReference type="CDD" id="cd05568">
    <property type="entry name" value="PTS_IIB_bgl_like"/>
    <property type="match status" value="1"/>
</dbReference>
<evidence type="ECO:0000313" key="9">
    <source>
        <dbReference type="EMBL" id="AFM40000.1"/>
    </source>
</evidence>
<evidence type="ECO:0000256" key="4">
    <source>
        <dbReference type="ARBA" id="ARBA00023159"/>
    </source>
</evidence>
<reference evidence="9 10" key="1">
    <citation type="journal article" date="2012" name="J. Bacteriol.">
        <title>Complete genome sequences of Desulfosporosinus orientis DSM765T, Desulfosporosinus youngiae DSM17734T, Desulfosporosinus meridiei DSM13257T, and Desulfosporosinus acidiphilus DSM22704T.</title>
        <authorList>
            <person name="Pester M."/>
            <person name="Brambilla E."/>
            <person name="Alazard D."/>
            <person name="Rattei T."/>
            <person name="Weinmaier T."/>
            <person name="Han J."/>
            <person name="Lucas S."/>
            <person name="Lapidus A."/>
            <person name="Cheng J.F."/>
            <person name="Goodwin L."/>
            <person name="Pitluck S."/>
            <person name="Peters L."/>
            <person name="Ovchinnikova G."/>
            <person name="Teshima H."/>
            <person name="Detter J.C."/>
            <person name="Han C.S."/>
            <person name="Tapia R."/>
            <person name="Land M.L."/>
            <person name="Hauser L."/>
            <person name="Kyrpides N.C."/>
            <person name="Ivanova N.N."/>
            <person name="Pagani I."/>
            <person name="Huntmann M."/>
            <person name="Wei C.L."/>
            <person name="Davenport K.W."/>
            <person name="Daligault H."/>
            <person name="Chain P.S."/>
            <person name="Chen A."/>
            <person name="Mavromatis K."/>
            <person name="Markowitz V."/>
            <person name="Szeto E."/>
            <person name="Mikhailova N."/>
            <person name="Pati A."/>
            <person name="Wagner M."/>
            <person name="Woyke T."/>
            <person name="Ollivier B."/>
            <person name="Klenk H.P."/>
            <person name="Spring S."/>
            <person name="Loy A."/>
        </authorList>
    </citation>
    <scope>NUCLEOTIDE SEQUENCE [LARGE SCALE GENOMIC DNA]</scope>
    <source>
        <strain evidence="10">DSM 22704 / JCM 16185 / SJ4</strain>
    </source>
</reference>
<organism evidence="9 10">
    <name type="scientific">Desulfosporosinus acidiphilus (strain DSM 22704 / JCM 16185 / SJ4)</name>
    <dbReference type="NCBI Taxonomy" id="646529"/>
    <lineage>
        <taxon>Bacteria</taxon>
        <taxon>Bacillati</taxon>
        <taxon>Bacillota</taxon>
        <taxon>Clostridia</taxon>
        <taxon>Eubacteriales</taxon>
        <taxon>Desulfitobacteriaceae</taxon>
        <taxon>Desulfosporosinus</taxon>
    </lineage>
</organism>
<proteinExistence type="predicted"/>
<evidence type="ECO:0000259" key="7">
    <source>
        <dbReference type="PROSITE" id="PS51099"/>
    </source>
</evidence>
<keyword evidence="4" id="KW-0010">Activator</keyword>
<dbReference type="Pfam" id="PF00874">
    <property type="entry name" value="PRD"/>
    <property type="match status" value="2"/>
</dbReference>
<evidence type="ECO:0000256" key="1">
    <source>
        <dbReference type="ARBA" id="ARBA00022679"/>
    </source>
</evidence>
<evidence type="ECO:0000259" key="6">
    <source>
        <dbReference type="PROSITE" id="PS51094"/>
    </source>
</evidence>
<dbReference type="RefSeq" id="WP_014826009.1">
    <property type="nucleotide sequence ID" value="NC_018068.1"/>
</dbReference>
<evidence type="ECO:0000313" key="10">
    <source>
        <dbReference type="Proteomes" id="UP000002892"/>
    </source>
</evidence>
<dbReference type="HOGENOM" id="CLU_013442_2_0_9"/>
<dbReference type="AlphaFoldDB" id="I4D2H6"/>
<dbReference type="InterPro" id="IPR036634">
    <property type="entry name" value="PRD_sf"/>
</dbReference>
<dbReference type="SUPFAM" id="SSF55804">
    <property type="entry name" value="Phoshotransferase/anion transport protein"/>
    <property type="match status" value="1"/>
</dbReference>
<dbReference type="InterPro" id="IPR016152">
    <property type="entry name" value="PTrfase/Anion_transptr"/>
</dbReference>
<dbReference type="eggNOG" id="COG3711">
    <property type="taxonomic scope" value="Bacteria"/>
</dbReference>
<dbReference type="Gene3D" id="3.40.50.2300">
    <property type="match status" value="1"/>
</dbReference>
<evidence type="ECO:0000256" key="3">
    <source>
        <dbReference type="ARBA" id="ARBA00023015"/>
    </source>
</evidence>
<evidence type="ECO:0000256" key="2">
    <source>
        <dbReference type="ARBA" id="ARBA00022737"/>
    </source>
</evidence>
<dbReference type="PROSITE" id="PS51094">
    <property type="entry name" value="PTS_EIIA_TYPE_2"/>
    <property type="match status" value="1"/>
</dbReference>
<dbReference type="InterPro" id="IPR002178">
    <property type="entry name" value="PTS_EIIA_type-2_dom"/>
</dbReference>
<dbReference type="PANTHER" id="PTHR30185:SF18">
    <property type="entry name" value="TRANSCRIPTIONAL REGULATOR MTLR"/>
    <property type="match status" value="1"/>
</dbReference>
<feature type="domain" description="PTS EIIB type-2" evidence="7">
    <location>
        <begin position="414"/>
        <end position="504"/>
    </location>
</feature>
<dbReference type="InterPro" id="IPR007737">
    <property type="entry name" value="Mga_HTH"/>
</dbReference>
<dbReference type="InterPro" id="IPR050661">
    <property type="entry name" value="BglG_antiterminators"/>
</dbReference>
<feature type="domain" description="PRD" evidence="8">
    <location>
        <begin position="303"/>
        <end position="410"/>
    </location>
</feature>
<dbReference type="Proteomes" id="UP000002892">
    <property type="component" value="Chromosome"/>
</dbReference>
<dbReference type="Gene3D" id="1.10.1790.10">
    <property type="entry name" value="PRD domain"/>
    <property type="match status" value="2"/>
</dbReference>
<dbReference type="SUPFAM" id="SSF63520">
    <property type="entry name" value="PTS-regulatory domain, PRD"/>
    <property type="match status" value="2"/>
</dbReference>
<evidence type="ECO:0000259" key="8">
    <source>
        <dbReference type="PROSITE" id="PS51372"/>
    </source>
</evidence>
<keyword evidence="2" id="KW-0677">Repeat</keyword>
<feature type="domain" description="PRD" evidence="8">
    <location>
        <begin position="195"/>
        <end position="298"/>
    </location>
</feature>
<keyword evidence="5" id="KW-0804">Transcription</keyword>
<dbReference type="eggNOG" id="COG1762">
    <property type="taxonomic scope" value="Bacteria"/>
</dbReference>